<comment type="catalytic activity">
    <reaction evidence="5">
        <text>UDP-N-acetyl-alpha-D-mannosamine + N-acetyl-alpha-D-glucosaminyl-di-trans,octa-cis-undecaprenyl diphosphate = N-acetyl-beta-D-mannosaminyl-(1-&gt;4)-N-acetyl-alpha-D-glucosaminyl di-trans,octa-cis-undecaprenyl diphosphate + UDP + H(+)</text>
        <dbReference type="Rhea" id="RHEA:16053"/>
        <dbReference type="ChEBI" id="CHEBI:15378"/>
        <dbReference type="ChEBI" id="CHEBI:58223"/>
        <dbReference type="ChEBI" id="CHEBI:62959"/>
        <dbReference type="ChEBI" id="CHEBI:68623"/>
        <dbReference type="ChEBI" id="CHEBI:132210"/>
        <dbReference type="EC" id="2.4.1.187"/>
    </reaction>
</comment>
<dbReference type="NCBIfam" id="TIGR00696">
    <property type="entry name" value="wecG_tagA_cpsF"/>
    <property type="match status" value="1"/>
</dbReference>
<reference evidence="6 7" key="1">
    <citation type="submission" date="2017-12" db="EMBL/GenBank/DDBJ databases">
        <title>Genomics of Macrococcus caseolyticus.</title>
        <authorList>
            <person name="MacFadyen A.C."/>
            <person name="Paterson G.K."/>
        </authorList>
    </citation>
    <scope>NUCLEOTIDE SEQUENCE [LARGE SCALE GENOMIC DNA]</scope>
    <source>
        <strain evidence="6 7">5788_EF188</strain>
    </source>
</reference>
<comment type="caution">
    <text evidence="6">The sequence shown here is derived from an EMBL/GenBank/DDBJ whole genome shotgun (WGS) entry which is preliminary data.</text>
</comment>
<evidence type="ECO:0000256" key="5">
    <source>
        <dbReference type="HAMAP-Rule" id="MF_02070"/>
    </source>
</evidence>
<evidence type="ECO:0000256" key="4">
    <source>
        <dbReference type="ARBA" id="ARBA00023316"/>
    </source>
</evidence>
<dbReference type="InterPro" id="IPR034714">
    <property type="entry name" value="TagA_TarA"/>
</dbReference>
<accession>A0A855H3H2</accession>
<dbReference type="UniPathway" id="UPA00632"/>
<comment type="pathway">
    <text evidence="5">Cell wall biogenesis; teichoic acid biosynthesis.</text>
</comment>
<dbReference type="CDD" id="cd06533">
    <property type="entry name" value="Glyco_transf_WecG_TagA"/>
    <property type="match status" value="1"/>
</dbReference>
<dbReference type="UniPathway" id="UPA00790"/>
<comment type="function">
    <text evidence="5">Catalyzes the conversion of GlcNAc-PP-undecaprenol into ManNAc-GlcNAc-PP-undecaprenol, the first committed lipid intermediate in the de novo synthesis of teichoic acid.</text>
</comment>
<evidence type="ECO:0000313" key="6">
    <source>
        <dbReference type="EMBL" id="PKE26357.1"/>
    </source>
</evidence>
<protein>
    <recommendedName>
        <fullName evidence="5">N-acetylglucosaminyldiphosphoundecaprenol N-acetyl-beta-D-mannosaminyltransferase</fullName>
        <ecNumber evidence="5">2.4.1.187</ecNumber>
    </recommendedName>
    <alternativeName>
        <fullName evidence="5">N-acetylmannosaminyltransferase</fullName>
    </alternativeName>
    <alternativeName>
        <fullName evidence="5">UDP-N-acetylmannosamine transferase</fullName>
    </alternativeName>
    <alternativeName>
        <fullName evidence="5">UDP-N-acetylmannosamine:N-acetylglucosaminyl pyrophosphorylundecaprenol N-acetylmannosaminyltransferase</fullName>
    </alternativeName>
</protein>
<organism evidence="6 7">
    <name type="scientific">Macrococcoides caseolyticum</name>
    <dbReference type="NCBI Taxonomy" id="69966"/>
    <lineage>
        <taxon>Bacteria</taxon>
        <taxon>Bacillati</taxon>
        <taxon>Bacillota</taxon>
        <taxon>Bacilli</taxon>
        <taxon>Bacillales</taxon>
        <taxon>Staphylococcaceae</taxon>
        <taxon>Macrococcoides</taxon>
    </lineage>
</organism>
<proteinExistence type="inferred from homology"/>
<dbReference type="GO" id="GO:0071555">
    <property type="term" value="P:cell wall organization"/>
    <property type="evidence" value="ECO:0007669"/>
    <property type="project" value="UniProtKB-KW"/>
</dbReference>
<evidence type="ECO:0000256" key="1">
    <source>
        <dbReference type="ARBA" id="ARBA00022676"/>
    </source>
</evidence>
<evidence type="ECO:0000313" key="7">
    <source>
        <dbReference type="Proteomes" id="UP000233482"/>
    </source>
</evidence>
<dbReference type="RefSeq" id="WP_101035186.1">
    <property type="nucleotide sequence ID" value="NZ_CP073801.1"/>
</dbReference>
<dbReference type="EMBL" id="PIXC01000009">
    <property type="protein sequence ID" value="PKE26357.1"/>
    <property type="molecule type" value="Genomic_DNA"/>
</dbReference>
<sequence length="255" mass="29890">MIHNTNEKVNVIGTYFDNLSMMEATKSVVSFMKNYTDKNLFIVTANPEIVYYAKKNTEYMNKLKTADLIVPDGIGIVKASKKLGTELKERVPGIELMENILIEANKLHKRVFLLGASKETVKLCEANLKELYPNIKFKSKHGYKDITDYKRLEQVKKFEPDIVFVAMGYPKQEDWIFYNQPHFKNTVFMGVGGSFDVFSGKVKRAPLIFIKMNLEWLYRLLTDFKRIKRITIIPLFLLEVYKQKKKPFNYEEELW</sequence>
<dbReference type="HAMAP" id="MF_02070">
    <property type="entry name" value="TagA_TarA"/>
    <property type="match status" value="1"/>
</dbReference>
<keyword evidence="2 5" id="KW-0808">Transferase</keyword>
<comment type="similarity">
    <text evidence="5">Belongs to the glycosyltransferase 26 family. TagA/TarA subfamily.</text>
</comment>
<dbReference type="GO" id="GO:0019350">
    <property type="term" value="P:teichoic acid biosynthetic process"/>
    <property type="evidence" value="ECO:0007669"/>
    <property type="project" value="UniProtKB-UniRule"/>
</dbReference>
<keyword evidence="4 5" id="KW-0961">Cell wall biogenesis/degradation</keyword>
<evidence type="ECO:0000256" key="2">
    <source>
        <dbReference type="ARBA" id="ARBA00022679"/>
    </source>
</evidence>
<dbReference type="PANTHER" id="PTHR34136:SF1">
    <property type="entry name" value="UDP-N-ACETYL-D-MANNOSAMINURONIC ACID TRANSFERASE"/>
    <property type="match status" value="1"/>
</dbReference>
<dbReference type="AlphaFoldDB" id="A0A855H3H2"/>
<keyword evidence="1 5" id="KW-0328">Glycosyltransferase</keyword>
<evidence type="ECO:0000256" key="3">
    <source>
        <dbReference type="ARBA" id="ARBA00022944"/>
    </source>
</evidence>
<dbReference type="EC" id="2.4.1.187" evidence="5"/>
<gene>
    <name evidence="6" type="ORF">CW686_05210</name>
</gene>
<dbReference type="GO" id="GO:0047244">
    <property type="term" value="F:N-acetylglucosaminyldiphosphoundecaprenol N-acetyl-beta-D-mannosaminyltransferase activity"/>
    <property type="evidence" value="ECO:0007669"/>
    <property type="project" value="UniProtKB-UniRule"/>
</dbReference>
<dbReference type="Proteomes" id="UP000233482">
    <property type="component" value="Unassembled WGS sequence"/>
</dbReference>
<keyword evidence="3 5" id="KW-0777">Teichoic acid biosynthesis</keyword>
<name>A0A855H3H2_9STAP</name>
<dbReference type="InterPro" id="IPR004629">
    <property type="entry name" value="WecG_TagA_CpsF"/>
</dbReference>
<dbReference type="PANTHER" id="PTHR34136">
    <property type="match status" value="1"/>
</dbReference>
<dbReference type="Pfam" id="PF03808">
    <property type="entry name" value="Glyco_tran_WecG"/>
    <property type="match status" value="1"/>
</dbReference>